<proteinExistence type="predicted"/>
<evidence type="ECO:0000313" key="2">
    <source>
        <dbReference type="EMBL" id="MBE4910069.1"/>
    </source>
</evidence>
<feature type="transmembrane region" description="Helical" evidence="1">
    <location>
        <begin position="80"/>
        <end position="99"/>
    </location>
</feature>
<organism evidence="2 3">
    <name type="scientific">Litchfieldia luteola</name>
    <dbReference type="NCBI Taxonomy" id="682179"/>
    <lineage>
        <taxon>Bacteria</taxon>
        <taxon>Bacillati</taxon>
        <taxon>Bacillota</taxon>
        <taxon>Bacilli</taxon>
        <taxon>Bacillales</taxon>
        <taxon>Bacillaceae</taxon>
        <taxon>Litchfieldia</taxon>
    </lineage>
</organism>
<dbReference type="EMBL" id="JADCLJ010000024">
    <property type="protein sequence ID" value="MBE4910069.1"/>
    <property type="molecule type" value="Genomic_DNA"/>
</dbReference>
<feature type="transmembrane region" description="Helical" evidence="1">
    <location>
        <begin position="45"/>
        <end position="68"/>
    </location>
</feature>
<keyword evidence="1" id="KW-0812">Transmembrane</keyword>
<keyword evidence="1" id="KW-1133">Transmembrane helix</keyword>
<feature type="transmembrane region" description="Helical" evidence="1">
    <location>
        <begin position="119"/>
        <end position="137"/>
    </location>
</feature>
<protein>
    <submittedName>
        <fullName evidence="2">Uncharacterized protein</fullName>
    </submittedName>
</protein>
<evidence type="ECO:0000313" key="3">
    <source>
        <dbReference type="Proteomes" id="UP001516662"/>
    </source>
</evidence>
<reference evidence="2 3" key="1">
    <citation type="submission" date="2020-10" db="EMBL/GenBank/DDBJ databases">
        <title>Bacillus sp. HD4P25, an endophyte from a halophyte.</title>
        <authorList>
            <person name="Sun J.-Q."/>
        </authorList>
    </citation>
    <scope>NUCLEOTIDE SEQUENCE [LARGE SCALE GENOMIC DNA]</scope>
    <source>
        <strain evidence="2 3">YIM 93174</strain>
    </source>
</reference>
<accession>A0ABR9QNH9</accession>
<dbReference type="RefSeq" id="WP_193539261.1">
    <property type="nucleotide sequence ID" value="NZ_JADCLJ010000024.1"/>
</dbReference>
<sequence>MISRILRFSKGHLIALIFICLILTLWAHGEITLNAREHWRYYPHVFYVGLIYIPIGILLGYLGCFKNYTINGKWKFKLRYFLFMCIPSIYLLFYSYLHYIPYLKLPEFLAIAIIASRPYPIFGLIFGYGLITSFYKVKSEIQTLDKK</sequence>
<gene>
    <name evidence="2" type="ORF">IMZ08_18695</name>
</gene>
<keyword evidence="3" id="KW-1185">Reference proteome</keyword>
<comment type="caution">
    <text evidence="2">The sequence shown here is derived from an EMBL/GenBank/DDBJ whole genome shotgun (WGS) entry which is preliminary data.</text>
</comment>
<evidence type="ECO:0000256" key="1">
    <source>
        <dbReference type="SAM" id="Phobius"/>
    </source>
</evidence>
<name>A0ABR9QNH9_9BACI</name>
<keyword evidence="1" id="KW-0472">Membrane</keyword>
<dbReference type="Proteomes" id="UP001516662">
    <property type="component" value="Unassembled WGS sequence"/>
</dbReference>